<gene>
    <name evidence="2" type="ORF">ACHAW5_010232</name>
</gene>
<reference evidence="2 3" key="1">
    <citation type="submission" date="2024-10" db="EMBL/GenBank/DDBJ databases">
        <title>Updated reference genomes for cyclostephanoid diatoms.</title>
        <authorList>
            <person name="Roberts W.R."/>
            <person name="Alverson A.J."/>
        </authorList>
    </citation>
    <scope>NUCLEOTIDE SEQUENCE [LARGE SCALE GENOMIC DNA]</scope>
    <source>
        <strain evidence="2 3">AJA276-08</strain>
    </source>
</reference>
<accession>A0ABD3NRS1</accession>
<organism evidence="2 3">
    <name type="scientific">Stephanodiscus triporus</name>
    <dbReference type="NCBI Taxonomy" id="2934178"/>
    <lineage>
        <taxon>Eukaryota</taxon>
        <taxon>Sar</taxon>
        <taxon>Stramenopiles</taxon>
        <taxon>Ochrophyta</taxon>
        <taxon>Bacillariophyta</taxon>
        <taxon>Coscinodiscophyceae</taxon>
        <taxon>Thalassiosirophycidae</taxon>
        <taxon>Stephanodiscales</taxon>
        <taxon>Stephanodiscaceae</taxon>
        <taxon>Stephanodiscus</taxon>
    </lineage>
</organism>
<dbReference type="EMBL" id="JALLAZ020001225">
    <property type="protein sequence ID" value="KAL3778336.1"/>
    <property type="molecule type" value="Genomic_DNA"/>
</dbReference>
<evidence type="ECO:0000313" key="2">
    <source>
        <dbReference type="EMBL" id="KAL3778336.1"/>
    </source>
</evidence>
<name>A0ABD3NRS1_9STRA</name>
<keyword evidence="3" id="KW-1185">Reference proteome</keyword>
<dbReference type="PANTHER" id="PTHR12136">
    <property type="entry name" value="ENHANCED DISEASE RESISTANCE-RELATED"/>
    <property type="match status" value="1"/>
</dbReference>
<comment type="caution">
    <text evidence="2">The sequence shown here is derived from an EMBL/GenBank/DDBJ whole genome shotgun (WGS) entry which is preliminary data.</text>
</comment>
<dbReference type="Proteomes" id="UP001530315">
    <property type="component" value="Unassembled WGS sequence"/>
</dbReference>
<evidence type="ECO:0000259" key="1">
    <source>
        <dbReference type="Pfam" id="PF07059"/>
    </source>
</evidence>
<dbReference type="Pfam" id="PF07059">
    <property type="entry name" value="EDR2_C"/>
    <property type="match status" value="1"/>
</dbReference>
<feature type="domain" description="Protein ENHANCED DISEASE RESISTANCE 2 C-terminal" evidence="1">
    <location>
        <begin position="904"/>
        <end position="1115"/>
    </location>
</feature>
<dbReference type="InterPro" id="IPR009769">
    <property type="entry name" value="EDR2_C"/>
</dbReference>
<dbReference type="AlphaFoldDB" id="A0ABD3NRS1"/>
<dbReference type="InterPro" id="IPR045096">
    <property type="entry name" value="EDR2-like"/>
</dbReference>
<evidence type="ECO:0000313" key="3">
    <source>
        <dbReference type="Proteomes" id="UP001530315"/>
    </source>
</evidence>
<proteinExistence type="predicted"/>
<sequence length="1134" mass="125928">MRGHADSGNRNLNNIAKDCVHRSKSRVMAREMTYHYAGKVHVRGLLRRIWRPRYLALGDDGYLRYHESIPPLYQQDPPRNSAHATLYNMHHTHRPKTILAILDGARTIDPHSVVDQHVALPQGVYGFVFRGRPVELHASDSPNIIERVAPVVTSNVPKELWDSRFVVPREHCVVPSGGFDSLVVQDRKKSVHAIAAKQSAKAAVVDLVFPKGTSRRRTAQKIAKKAINPDVLCSFVRTTNCDGDISRTSSSSSLMGYEQPFLDGESGQEANGNELVSNHEWGRDSHESHETIGSFQDVDGIQVYRVHDRFSSPKAGQRDKAQVLSSKSTIQVQVQASSIQSREYLCAVPTAEEAESWVVALRWAAEHRRRIRYENTARANGSIVNAGVSHASTANTLDNFSSGEQVIGNNVFSHESEDISKRNSGVEFNTFIHSGADSKASVTSQLLDENGWCKAEICNSQKECKDEVIRDMATQSTELNSAATQSFSRKNSHTPGGATIVVTKVSTMQLPQDALVSWAFKGHCNGTKLSWLPFYLPLPGDELVLQYEIQLLLLRHCKPWNQSVQPETVEERTINKSILDVLALVRDLMTESDAMERDNLVGVGEESGRSKSQDVAKGTLLPDDTSLLLRDIESELLSCVDTVIKLGGLRQSGKPKLLMRSEVISEISFTMNEVMASVRTVDGVMRKLSKDRHVCSSHHFQQFLCLHATNHASSSLPPTQSIFSNESDAEHIVRKWLSKTNCRHPSTRANVELALAVALRHRVAGAMISLMTVWSTARLANLIWRRITGTGIIVTLSFETYTTLVALFFFLGHNNWVLTLSQHGINYLEKHNRQCDDHTMLSPSSVKSKEAELTEDIMSIVDDDHSTLAEEGGSESDDDVFIAEPSSLSSPLPLFPSNHGISCWARPDHNIFLVRGTTYLVDRIKVPSAPAVFQCRGVDVWITDNAERHISRHPSVLGGVLDQEDTFVVNFLLPFGNFVAYFTVPPLEEMPANIATVWENFIKGDQQYRDGKLKLLPVVVDGPWIVKKAVGPGTSPAMIGRDLPLQYYFTEPTGNKRGVYEVDILVTASRIARGILNVVKGHAKSLTIALAFIIEASEEAELPETVLCAFQVHSLHLEDCPNLPDCFDNEFVND</sequence>
<protein>
    <recommendedName>
        <fullName evidence="1">Protein ENHANCED DISEASE RESISTANCE 2 C-terminal domain-containing protein</fullName>
    </recommendedName>
</protein>
<dbReference type="PANTHER" id="PTHR12136:SF41">
    <property type="entry name" value="PLECKSTRIN HOMOLOGY (PH) AND LIPID-BINDING START DOMAINS-CONTAINING PROTEIN"/>
    <property type="match status" value="1"/>
</dbReference>